<dbReference type="GeneID" id="94334525"/>
<dbReference type="Proteomes" id="UP001214638">
    <property type="component" value="Unassembled WGS sequence"/>
</dbReference>
<feature type="chain" id="PRO_5041956449" evidence="1">
    <location>
        <begin position="23"/>
        <end position="250"/>
    </location>
</feature>
<comment type="caution">
    <text evidence="2">The sequence shown here is derived from an EMBL/GenBank/DDBJ whole genome shotgun (WGS) entry which is preliminary data.</text>
</comment>
<protein>
    <submittedName>
        <fullName evidence="2">Concanavalin A-like lectin-glucanase domain superfamily</fullName>
    </submittedName>
</protein>
<sequence length="250" mass="27307">MTGIASWSCVFAISSFTLLACALEVMDTHDSNATVNAQVASDNNLGSSNFAKMVKVNFGFNKSLEITNALCLGLSFIQQNIFLGSSVLLEAPNDNGLVGFWSFDHLYPLDESGNSNHIIGPVTAGPPSQDVGVKINASPSLNLNKSFTIDFRIYLLQDFGSTFRNIISRNNYASLAPGIYLYPNSNKLSIRVSSLKLINDGFTSNACIPCRRWTQITLVALENGLKLYINVSLINPETTLSPRASWILLW</sequence>
<name>A0AAD9UPM2_9APIC</name>
<keyword evidence="3" id="KW-1185">Reference proteome</keyword>
<dbReference type="PANTHER" id="PTHR42535">
    <property type="entry name" value="OOKINETE PROTEIN, PUTATIVE-RELATED"/>
    <property type="match status" value="1"/>
</dbReference>
<gene>
    <name evidence="2" type="ORF">BdWA1_000227</name>
</gene>
<feature type="signal peptide" evidence="1">
    <location>
        <begin position="1"/>
        <end position="22"/>
    </location>
</feature>
<evidence type="ECO:0000313" key="3">
    <source>
        <dbReference type="Proteomes" id="UP001214638"/>
    </source>
</evidence>
<accession>A0AAD9UPM2</accession>
<keyword evidence="1" id="KW-0732">Signal</keyword>
<proteinExistence type="predicted"/>
<dbReference type="InterPro" id="IPR013320">
    <property type="entry name" value="ConA-like_dom_sf"/>
</dbReference>
<evidence type="ECO:0000256" key="1">
    <source>
        <dbReference type="SAM" id="SignalP"/>
    </source>
</evidence>
<dbReference type="Gene3D" id="2.60.120.200">
    <property type="match status" value="1"/>
</dbReference>
<dbReference type="SUPFAM" id="SSF49899">
    <property type="entry name" value="Concanavalin A-like lectins/glucanases"/>
    <property type="match status" value="1"/>
</dbReference>
<reference evidence="2" key="1">
    <citation type="journal article" date="2023" name="Nat. Microbiol.">
        <title>Babesia duncani multi-omics identifies virulence factors and drug targets.</title>
        <authorList>
            <person name="Singh P."/>
            <person name="Lonardi S."/>
            <person name="Liang Q."/>
            <person name="Vydyam P."/>
            <person name="Khabirova E."/>
            <person name="Fang T."/>
            <person name="Gihaz S."/>
            <person name="Thekkiniath J."/>
            <person name="Munshi M."/>
            <person name="Abel S."/>
            <person name="Ciampossin L."/>
            <person name="Batugedara G."/>
            <person name="Gupta M."/>
            <person name="Lu X.M."/>
            <person name="Lenz T."/>
            <person name="Chakravarty S."/>
            <person name="Cornillot E."/>
            <person name="Hu Y."/>
            <person name="Ma W."/>
            <person name="Gonzalez L.M."/>
            <person name="Sanchez S."/>
            <person name="Estrada K."/>
            <person name="Sanchez-Flores A."/>
            <person name="Montero E."/>
            <person name="Harb O.S."/>
            <person name="Le Roch K.G."/>
            <person name="Mamoun C.B."/>
        </authorList>
    </citation>
    <scope>NUCLEOTIDE SEQUENCE</scope>
    <source>
        <strain evidence="2">WA1</strain>
    </source>
</reference>
<dbReference type="PANTHER" id="PTHR42535:SF2">
    <property type="entry name" value="CHROMOSOME UNDETERMINED SCAFFOLD_146, WHOLE GENOME SHOTGUN SEQUENCE"/>
    <property type="match status" value="1"/>
</dbReference>
<dbReference type="RefSeq" id="XP_067804070.1">
    <property type="nucleotide sequence ID" value="XM_067945279.1"/>
</dbReference>
<organism evidence="2 3">
    <name type="scientific">Babesia duncani</name>
    <dbReference type="NCBI Taxonomy" id="323732"/>
    <lineage>
        <taxon>Eukaryota</taxon>
        <taxon>Sar</taxon>
        <taxon>Alveolata</taxon>
        <taxon>Apicomplexa</taxon>
        <taxon>Aconoidasida</taxon>
        <taxon>Piroplasmida</taxon>
        <taxon>Babesiidae</taxon>
        <taxon>Babesia</taxon>
    </lineage>
</organism>
<dbReference type="AlphaFoldDB" id="A0AAD9UPM2"/>
<evidence type="ECO:0000313" key="2">
    <source>
        <dbReference type="EMBL" id="KAK2197228.1"/>
    </source>
</evidence>
<dbReference type="EMBL" id="JALLKP010000001">
    <property type="protein sequence ID" value="KAK2197228.1"/>
    <property type="molecule type" value="Genomic_DNA"/>
</dbReference>
<dbReference type="KEGG" id="bdw:94334525"/>